<sequence>MGWRGDGNARHWRDPCKVKEAFVKALKYIDIHIHQGRDSQIPTAHGASNLQALLDVLHGAFVEFPGTFALAFPDVQVGEFRHPGRRVRIFAEDAESLCGLRTLVDHSDSLDFRVKVKGDVQEVPADFAGPWVEYRRFRIPGKTSRRPEFRAARIEKADTLPYIGVHSRSTDQYFVVYIDPIPTNGRLDGVPGGYGLSVSSRAVSVPDLP</sequence>
<reference evidence="1 2" key="1">
    <citation type="journal article" date="2008" name="BMC Genomics">
        <title>Acidithiobacillus ferrooxidans metabolism: from genome sequence to industrial applications.</title>
        <authorList>
            <person name="Valdes J."/>
            <person name="Pedroso I."/>
            <person name="Quatrini R."/>
            <person name="Dodson R.J."/>
            <person name="Tettelin H."/>
            <person name="Blake R.II."/>
            <person name="Eisen J.A."/>
            <person name="Holmes D.S."/>
        </authorList>
    </citation>
    <scope>NUCLEOTIDE SEQUENCE [LARGE SCALE GENOMIC DNA]</scope>
    <source>
        <strain evidence="2">ATCC 23270 / DSM 14882 / CIP 104768 / NCIMB 8455</strain>
    </source>
</reference>
<dbReference type="eggNOG" id="ENOG503360Y">
    <property type="taxonomic scope" value="Bacteria"/>
</dbReference>
<dbReference type="InterPro" id="IPR042564">
    <property type="entry name" value="CRISPR-Cas6/Csy4_sf"/>
</dbReference>
<evidence type="ECO:0000313" key="1">
    <source>
        <dbReference type="EMBL" id="ACK78697.1"/>
    </source>
</evidence>
<dbReference type="HOGENOM" id="CLU_1313212_0_0_6"/>
<dbReference type="Gene3D" id="3.30.70.2540">
    <property type="entry name" value="CRISPR-associated endoribonuclease Cas6/Csy4"/>
    <property type="match status" value="1"/>
</dbReference>
<name>B7J7Z1_ACIF2</name>
<dbReference type="InterPro" id="IPR013396">
    <property type="entry name" value="CRISPR-assoc_prot_Csy4"/>
</dbReference>
<organism evidence="1 2">
    <name type="scientific">Acidithiobacillus ferrooxidans (strain ATCC 23270 / DSM 14882 / CIP 104768 / NCIMB 8455)</name>
    <name type="common">Ferrobacillus ferrooxidans (strain ATCC 23270)</name>
    <dbReference type="NCBI Taxonomy" id="243159"/>
    <lineage>
        <taxon>Bacteria</taxon>
        <taxon>Pseudomonadati</taxon>
        <taxon>Pseudomonadota</taxon>
        <taxon>Acidithiobacillia</taxon>
        <taxon>Acidithiobacillales</taxon>
        <taxon>Acidithiobacillaceae</taxon>
        <taxon>Acidithiobacillus</taxon>
    </lineage>
</organism>
<protein>
    <submittedName>
        <fullName evidence="1">Uncharacterized protein</fullName>
    </submittedName>
</protein>
<keyword evidence="2" id="KW-1185">Reference proteome</keyword>
<dbReference type="Proteomes" id="UP000001362">
    <property type="component" value="Chromosome"/>
</dbReference>
<dbReference type="STRING" id="243159.AFE_1042"/>
<dbReference type="Pfam" id="PF09618">
    <property type="entry name" value="Cas_Csy4"/>
    <property type="match status" value="1"/>
</dbReference>
<proteinExistence type="predicted"/>
<accession>B7J7Z1</accession>
<dbReference type="GO" id="GO:0043571">
    <property type="term" value="P:maintenance of CRISPR repeat elements"/>
    <property type="evidence" value="ECO:0007669"/>
    <property type="project" value="InterPro"/>
</dbReference>
<dbReference type="KEGG" id="afr:AFE_1042"/>
<evidence type="ECO:0000313" key="2">
    <source>
        <dbReference type="Proteomes" id="UP000001362"/>
    </source>
</evidence>
<dbReference type="PaxDb" id="243159-AFE_1042"/>
<dbReference type="AlphaFoldDB" id="B7J7Z1"/>
<dbReference type="EMBL" id="CP001219">
    <property type="protein sequence ID" value="ACK78697.1"/>
    <property type="molecule type" value="Genomic_DNA"/>
</dbReference>
<gene>
    <name evidence="1" type="ordered locus">AFE_1042</name>
</gene>
<dbReference type="GO" id="GO:0004519">
    <property type="term" value="F:endonuclease activity"/>
    <property type="evidence" value="ECO:0007669"/>
    <property type="project" value="InterPro"/>
</dbReference>